<organism evidence="1 2">
    <name type="scientific">Elysia marginata</name>
    <dbReference type="NCBI Taxonomy" id="1093978"/>
    <lineage>
        <taxon>Eukaryota</taxon>
        <taxon>Metazoa</taxon>
        <taxon>Spiralia</taxon>
        <taxon>Lophotrochozoa</taxon>
        <taxon>Mollusca</taxon>
        <taxon>Gastropoda</taxon>
        <taxon>Heterobranchia</taxon>
        <taxon>Euthyneura</taxon>
        <taxon>Panpulmonata</taxon>
        <taxon>Sacoglossa</taxon>
        <taxon>Placobranchoidea</taxon>
        <taxon>Plakobranchidae</taxon>
        <taxon>Elysia</taxon>
    </lineage>
</organism>
<name>A0AAV4HUR2_9GAST</name>
<evidence type="ECO:0000313" key="2">
    <source>
        <dbReference type="Proteomes" id="UP000762676"/>
    </source>
</evidence>
<sequence>MLPDAMTHSSSYLGRVDQMLTRSSSFFGRVDPPQSPRHSYHEEHNRIAQVRFASEVGAHTQVEDVEHNNILMGESDDLPVLDNQDVAESAMVQTVREVKKTSQDQFDNVGWLFEFLTSQSTSKLYQRRRWGQLKVCCFTVV</sequence>
<keyword evidence="2" id="KW-1185">Reference proteome</keyword>
<accession>A0AAV4HUR2</accession>
<evidence type="ECO:0000313" key="1">
    <source>
        <dbReference type="EMBL" id="GFS01133.1"/>
    </source>
</evidence>
<gene>
    <name evidence="1" type="ORF">ElyMa_002831400</name>
</gene>
<reference evidence="1 2" key="1">
    <citation type="journal article" date="2021" name="Elife">
        <title>Chloroplast acquisition without the gene transfer in kleptoplastic sea slugs, Plakobranchus ocellatus.</title>
        <authorList>
            <person name="Maeda T."/>
            <person name="Takahashi S."/>
            <person name="Yoshida T."/>
            <person name="Shimamura S."/>
            <person name="Takaki Y."/>
            <person name="Nagai Y."/>
            <person name="Toyoda A."/>
            <person name="Suzuki Y."/>
            <person name="Arimoto A."/>
            <person name="Ishii H."/>
            <person name="Satoh N."/>
            <person name="Nishiyama T."/>
            <person name="Hasebe M."/>
            <person name="Maruyama T."/>
            <person name="Minagawa J."/>
            <person name="Obokata J."/>
            <person name="Shigenobu S."/>
        </authorList>
    </citation>
    <scope>NUCLEOTIDE SEQUENCE [LARGE SCALE GENOMIC DNA]</scope>
</reference>
<dbReference type="AlphaFoldDB" id="A0AAV4HUR2"/>
<comment type="caution">
    <text evidence="1">The sequence shown here is derived from an EMBL/GenBank/DDBJ whole genome shotgun (WGS) entry which is preliminary data.</text>
</comment>
<protein>
    <submittedName>
        <fullName evidence="1">Uncharacterized protein</fullName>
    </submittedName>
</protein>
<dbReference type="EMBL" id="BMAT01005869">
    <property type="protein sequence ID" value="GFS01133.1"/>
    <property type="molecule type" value="Genomic_DNA"/>
</dbReference>
<dbReference type="Proteomes" id="UP000762676">
    <property type="component" value="Unassembled WGS sequence"/>
</dbReference>
<proteinExistence type="predicted"/>